<feature type="compositionally biased region" description="Low complexity" evidence="13">
    <location>
        <begin position="13"/>
        <end position="23"/>
    </location>
</feature>
<dbReference type="GO" id="GO:0005789">
    <property type="term" value="C:endoplasmic reticulum membrane"/>
    <property type="evidence" value="ECO:0007669"/>
    <property type="project" value="UniProtKB-SubCell"/>
</dbReference>
<evidence type="ECO:0000256" key="11">
    <source>
        <dbReference type="PIRNR" id="PIRNR000439"/>
    </source>
</evidence>
<evidence type="ECO:0000256" key="10">
    <source>
        <dbReference type="ARBA" id="ARBA00023568"/>
    </source>
</evidence>
<evidence type="ECO:0000256" key="3">
    <source>
        <dbReference type="ARBA" id="ARBA00009010"/>
    </source>
</evidence>
<comment type="pathway">
    <text evidence="2">Lipid metabolism.</text>
</comment>
<keyword evidence="8 11" id="KW-0472">Membrane</keyword>
<evidence type="ECO:0000256" key="5">
    <source>
        <dbReference type="ARBA" id="ARBA00022692"/>
    </source>
</evidence>
<keyword evidence="4 11" id="KW-0808">Transferase</keyword>
<accession>A0AAJ0CUQ3</accession>
<keyword evidence="5 14" id="KW-0812">Transmembrane</keyword>
<feature type="region of interest" description="Disordered" evidence="13">
    <location>
        <begin position="1"/>
        <end position="43"/>
    </location>
</feature>
<dbReference type="Proteomes" id="UP001251528">
    <property type="component" value="Unassembled WGS sequence"/>
</dbReference>
<dbReference type="GO" id="GO:0004144">
    <property type="term" value="F:diacylglycerol O-acyltransferase activity"/>
    <property type="evidence" value="ECO:0007669"/>
    <property type="project" value="TreeGrafter"/>
</dbReference>
<feature type="active site" evidence="12">
    <location>
        <position position="434"/>
    </location>
</feature>
<evidence type="ECO:0000313" key="15">
    <source>
        <dbReference type="EMBL" id="KAK2608789.1"/>
    </source>
</evidence>
<evidence type="ECO:0000256" key="1">
    <source>
        <dbReference type="ARBA" id="ARBA00004477"/>
    </source>
</evidence>
<evidence type="ECO:0000256" key="8">
    <source>
        <dbReference type="ARBA" id="ARBA00023136"/>
    </source>
</evidence>
<dbReference type="PIRSF" id="PIRSF000439">
    <property type="entry name" value="Oat_ACAT_DAG_ARE"/>
    <property type="match status" value="1"/>
</dbReference>
<comment type="caution">
    <text evidence="15">The sequence shown here is derived from an EMBL/GenBank/DDBJ whole genome shotgun (WGS) entry which is preliminary data.</text>
</comment>
<gene>
    <name evidence="15" type="ORF">QQS21_002646</name>
</gene>
<evidence type="ECO:0000256" key="14">
    <source>
        <dbReference type="SAM" id="Phobius"/>
    </source>
</evidence>
<protein>
    <recommendedName>
        <fullName evidence="11">O-acyltransferase</fullName>
    </recommendedName>
</protein>
<dbReference type="GO" id="GO:0019432">
    <property type="term" value="P:triglyceride biosynthetic process"/>
    <property type="evidence" value="ECO:0007669"/>
    <property type="project" value="TreeGrafter"/>
</dbReference>
<name>A0AAJ0CUQ3_9HYPO</name>
<comment type="similarity">
    <text evidence="3 11">Belongs to the membrane-bound acyltransferase family. Sterol o-acyltransferase subfamily.</text>
</comment>
<keyword evidence="7 14" id="KW-1133">Transmembrane helix</keyword>
<comment type="function">
    <text evidence="10">Sterol O-acyltransferase that catalyzes the formation of stery esters.</text>
</comment>
<evidence type="ECO:0000256" key="13">
    <source>
        <dbReference type="SAM" id="MobiDB-lite"/>
    </source>
</evidence>
<dbReference type="InterPro" id="IPR014371">
    <property type="entry name" value="Oat_ACAT_DAG_ARE"/>
</dbReference>
<dbReference type="PANTHER" id="PTHR10408">
    <property type="entry name" value="STEROL O-ACYLTRANSFERASE"/>
    <property type="match status" value="1"/>
</dbReference>
<keyword evidence="16" id="KW-1185">Reference proteome</keyword>
<evidence type="ECO:0000256" key="12">
    <source>
        <dbReference type="PIRSR" id="PIRSR000439-1"/>
    </source>
</evidence>
<feature type="transmembrane region" description="Helical" evidence="14">
    <location>
        <begin position="187"/>
        <end position="211"/>
    </location>
</feature>
<feature type="transmembrane region" description="Helical" evidence="14">
    <location>
        <begin position="445"/>
        <end position="465"/>
    </location>
</feature>
<keyword evidence="6 11" id="KW-0256">Endoplasmic reticulum</keyword>
<dbReference type="AlphaFoldDB" id="A0AAJ0CUQ3"/>
<evidence type="ECO:0000256" key="2">
    <source>
        <dbReference type="ARBA" id="ARBA00005189"/>
    </source>
</evidence>
<feature type="compositionally biased region" description="Polar residues" evidence="13">
    <location>
        <begin position="1"/>
        <end position="12"/>
    </location>
</feature>
<feature type="transmembrane region" description="Helical" evidence="14">
    <location>
        <begin position="416"/>
        <end position="433"/>
    </location>
</feature>
<evidence type="ECO:0000256" key="6">
    <source>
        <dbReference type="ARBA" id="ARBA00022824"/>
    </source>
</evidence>
<feature type="transmembrane region" description="Helical" evidence="14">
    <location>
        <begin position="350"/>
        <end position="369"/>
    </location>
</feature>
<sequence>MSMAATATSVDASNYNSNTNSHGSGNGRRRPGKGQAAAPDLVEIEPKDATTVEKLRTSPQQKYRHVAAVHSKSRPSCLSHDSDAAPSFIGFRNLMVIVLVVGNVRLMIENLKKYGVLICLRCHSYKNEDVLIGALLYFLIPCHLLVAYGIESAAAKQARGSRQRVKSKGSSKQPGDVSQQFHSTWVLVAWAHAINMTLSLVLTTFVVYFYVHHPLVGTLTEMHAVIVSLKTASYAFTNRDLRHAYLHSSKELVPEFYSKCPYPNNITIGNLVYFWWAPTLVYQPVYPRTDKIRWVFVFKRLGEVCCLSAFIWFASFQYAAPVLQNSLDKIASLDFVMILERLLKLSTISLVIWLAGFFALFQSFLNALAEVLRFGDRSFYDDWWNSESLGAYWRTWNKPVYTYFKRHVYVPMIGRGWSPWAASCTVFFVSAVLHEVLVGVPTHNIIGVAFFGMFLQLPLIALTAPMEKMKWGHTGRVMGNVIFWVSFTIFGQPFAALMYFYAWQAKYGSVSRQAVLVDTA</sequence>
<feature type="transmembrane region" description="Helical" evidence="14">
    <location>
        <begin position="477"/>
        <end position="502"/>
    </location>
</feature>
<keyword evidence="9 11" id="KW-0012">Acyltransferase</keyword>
<dbReference type="EMBL" id="JASWJB010000032">
    <property type="protein sequence ID" value="KAK2608789.1"/>
    <property type="molecule type" value="Genomic_DNA"/>
</dbReference>
<reference evidence="15" key="1">
    <citation type="submission" date="2023-06" db="EMBL/GenBank/DDBJ databases">
        <title>Conoideocrella luteorostrata (Hypocreales: Clavicipitaceae), a potential biocontrol fungus for elongate hemlock scale in United States Christmas tree production areas.</title>
        <authorList>
            <person name="Barrett H."/>
            <person name="Lovett B."/>
            <person name="Macias A.M."/>
            <person name="Stajich J.E."/>
            <person name="Kasson M.T."/>
        </authorList>
    </citation>
    <scope>NUCLEOTIDE SEQUENCE</scope>
    <source>
        <strain evidence="15">ARSEF 14590</strain>
    </source>
</reference>
<organism evidence="15 16">
    <name type="scientific">Conoideocrella luteorostrata</name>
    <dbReference type="NCBI Taxonomy" id="1105319"/>
    <lineage>
        <taxon>Eukaryota</taxon>
        <taxon>Fungi</taxon>
        <taxon>Dikarya</taxon>
        <taxon>Ascomycota</taxon>
        <taxon>Pezizomycotina</taxon>
        <taxon>Sordariomycetes</taxon>
        <taxon>Hypocreomycetidae</taxon>
        <taxon>Hypocreales</taxon>
        <taxon>Clavicipitaceae</taxon>
        <taxon>Conoideocrella</taxon>
    </lineage>
</organism>
<evidence type="ECO:0000313" key="16">
    <source>
        <dbReference type="Proteomes" id="UP001251528"/>
    </source>
</evidence>
<dbReference type="Pfam" id="PF03062">
    <property type="entry name" value="MBOAT"/>
    <property type="match status" value="1"/>
</dbReference>
<dbReference type="InterPro" id="IPR004299">
    <property type="entry name" value="MBOAT_fam"/>
</dbReference>
<proteinExistence type="inferred from homology"/>
<comment type="subcellular location">
    <subcellularLocation>
        <location evidence="1 11">Endoplasmic reticulum membrane</location>
        <topology evidence="1 11">Multi-pass membrane protein</topology>
    </subcellularLocation>
</comment>
<evidence type="ECO:0000256" key="4">
    <source>
        <dbReference type="ARBA" id="ARBA00022679"/>
    </source>
</evidence>
<dbReference type="PANTHER" id="PTHR10408:SF7">
    <property type="entry name" value="DIACYLGLYCEROL O-ACYLTRANSFERASE 1"/>
    <property type="match status" value="1"/>
</dbReference>
<evidence type="ECO:0000256" key="9">
    <source>
        <dbReference type="ARBA" id="ARBA00023315"/>
    </source>
</evidence>
<feature type="transmembrane region" description="Helical" evidence="14">
    <location>
        <begin position="129"/>
        <end position="150"/>
    </location>
</feature>
<evidence type="ECO:0000256" key="7">
    <source>
        <dbReference type="ARBA" id="ARBA00022989"/>
    </source>
</evidence>